<reference evidence="6" key="1">
    <citation type="submission" date="2019-12" db="EMBL/GenBank/DDBJ databases">
        <title>Genome sequencing and annotation of Brassica cretica.</title>
        <authorList>
            <person name="Studholme D.J."/>
            <person name="Sarris P.F."/>
        </authorList>
    </citation>
    <scope>NUCLEOTIDE SEQUENCE</scope>
    <source>
        <strain evidence="6">PFS-102/07</strain>
        <tissue evidence="6">Leaf</tissue>
    </source>
</reference>
<gene>
    <name evidence="6" type="ORF">F2Q70_00030147</name>
</gene>
<dbReference type="FunFam" id="3.10.450.50:FF:000003">
    <property type="entry name" value="Nuclear transport factor 2 family protein"/>
    <property type="match status" value="1"/>
</dbReference>
<sequence>MLPGGVAILENAREIWSPPQDNSRGETHRGYLQTLGVNYTVEIELLEDGETPETVRPGYCGAYMSHFEDDGLSFPLPRFLLEALAELEMAFTQMAPNVFRYFLASWVRAQKEALEKFGPHLKTILEVKHIEAIYKLWGVNYTVEIELLEDGETPETVRPGYCGAYMSHFEDDGLSFPLPRFLLEALAELEMAFTQMAPNFFRYFLASWVRAQKEGLEFGLRELKQLFVIKRNNGFPGTMILAPRSGREGAVSIVRVLAPGDGGSHRSVAAGLLSPRRGSFLSSAVVGSSFREVGNTFVHQYYHILHQSPQHVHRFYQEISKLGRPEDNGTMSITSTLQAIDKKILALGSGVISAEIATVDTQESYGGGFLLLVTGYLTGTDGVRRTFTQTFFLARQETGYFVLNDMFRYIDDATTVRRTQIPVNNIHQVPVNIHQDPHAAQDIPEDFVEEKYVQESHAVGQSDVLSNSINVPEVFTPTEEEQVSVAEDAPAPGIVHEAPHDVHKVGESDSSRTGEVPKRSYASIVMVMKENAAPMSASRTPTKVVEPKRQEDHQATHVPLPTPLSEKSDSRANVAVNGNDQDSERAPGPSIYLKGLPLDATPALLENEFQKFGPIRTNGVQVRSQKGFCFGFVEFESASSMQSAIEASPIILRNHRGRAAFGVGTGYRNEGGRGRGSFRGGRGGGYGRNDFNGYGNNRGNNRGGYANRANGDGGGFPRRVRRGAGGGIDAFNNLV</sequence>
<dbReference type="SMART" id="SM00360">
    <property type="entry name" value="RRM"/>
    <property type="match status" value="1"/>
</dbReference>
<dbReference type="Pfam" id="PF02136">
    <property type="entry name" value="NTF2"/>
    <property type="match status" value="1"/>
</dbReference>
<dbReference type="PROSITE" id="PS50177">
    <property type="entry name" value="NTF2_DOMAIN"/>
    <property type="match status" value="1"/>
</dbReference>
<dbReference type="InterPro" id="IPR012677">
    <property type="entry name" value="Nucleotide-bd_a/b_plait_sf"/>
</dbReference>
<dbReference type="SUPFAM" id="SSF54427">
    <property type="entry name" value="NTF2-like"/>
    <property type="match status" value="1"/>
</dbReference>
<accession>A0A8S9FNZ7</accession>
<feature type="region of interest" description="Disordered" evidence="3">
    <location>
        <begin position="533"/>
        <end position="570"/>
    </location>
</feature>
<dbReference type="GO" id="GO:0005829">
    <property type="term" value="C:cytosol"/>
    <property type="evidence" value="ECO:0007669"/>
    <property type="project" value="TreeGrafter"/>
</dbReference>
<dbReference type="GO" id="GO:0003729">
    <property type="term" value="F:mRNA binding"/>
    <property type="evidence" value="ECO:0007669"/>
    <property type="project" value="TreeGrafter"/>
</dbReference>
<dbReference type="InterPro" id="IPR000504">
    <property type="entry name" value="RRM_dom"/>
</dbReference>
<name>A0A8S9FNZ7_BRACR</name>
<feature type="compositionally biased region" description="Gly residues" evidence="3">
    <location>
        <begin position="674"/>
        <end position="687"/>
    </location>
</feature>
<feature type="compositionally biased region" description="Basic and acidic residues" evidence="3">
    <location>
        <begin position="545"/>
        <end position="555"/>
    </location>
</feature>
<keyword evidence="1 2" id="KW-0694">RNA-binding</keyword>
<dbReference type="AlphaFoldDB" id="A0A8S9FNZ7"/>
<dbReference type="PROSITE" id="PS50102">
    <property type="entry name" value="RRM"/>
    <property type="match status" value="1"/>
</dbReference>
<dbReference type="Gene3D" id="3.30.70.330">
    <property type="match status" value="1"/>
</dbReference>
<evidence type="ECO:0000313" key="6">
    <source>
        <dbReference type="EMBL" id="KAF2534889.1"/>
    </source>
</evidence>
<feature type="domain" description="RRM" evidence="4">
    <location>
        <begin position="589"/>
        <end position="658"/>
    </location>
</feature>
<dbReference type="EMBL" id="QGKY02002305">
    <property type="protein sequence ID" value="KAF2534889.1"/>
    <property type="molecule type" value="Genomic_DNA"/>
</dbReference>
<feature type="compositionally biased region" description="Low complexity" evidence="3">
    <location>
        <begin position="688"/>
        <end position="710"/>
    </location>
</feature>
<dbReference type="InterPro" id="IPR018222">
    <property type="entry name" value="Nuclear_transport_factor_2_euk"/>
</dbReference>
<dbReference type="InterPro" id="IPR002075">
    <property type="entry name" value="NTF2_dom"/>
</dbReference>
<dbReference type="CDD" id="cd00780">
    <property type="entry name" value="NTF2"/>
    <property type="match status" value="1"/>
</dbReference>
<evidence type="ECO:0000259" key="5">
    <source>
        <dbReference type="PROSITE" id="PS50177"/>
    </source>
</evidence>
<evidence type="ECO:0000259" key="4">
    <source>
        <dbReference type="PROSITE" id="PS50102"/>
    </source>
</evidence>
<protein>
    <recommendedName>
        <fullName evidence="7">RRM domain-containing protein</fullName>
    </recommendedName>
</protein>
<evidence type="ECO:0000256" key="2">
    <source>
        <dbReference type="PROSITE-ProRule" id="PRU00176"/>
    </source>
</evidence>
<feature type="region of interest" description="Disordered" evidence="3">
    <location>
        <begin position="668"/>
        <end position="722"/>
    </location>
</feature>
<evidence type="ECO:0000256" key="1">
    <source>
        <dbReference type="ARBA" id="ARBA00022884"/>
    </source>
</evidence>
<evidence type="ECO:0000256" key="3">
    <source>
        <dbReference type="SAM" id="MobiDB-lite"/>
    </source>
</evidence>
<dbReference type="InterPro" id="IPR035979">
    <property type="entry name" value="RBD_domain_sf"/>
</dbReference>
<dbReference type="CDD" id="cd00590">
    <property type="entry name" value="RRM_SF"/>
    <property type="match status" value="1"/>
</dbReference>
<comment type="caution">
    <text evidence="6">The sequence shown here is derived from an EMBL/GenBank/DDBJ whole genome shotgun (WGS) entry which is preliminary data.</text>
</comment>
<organism evidence="6">
    <name type="scientific">Brassica cretica</name>
    <name type="common">Mustard</name>
    <dbReference type="NCBI Taxonomy" id="69181"/>
    <lineage>
        <taxon>Eukaryota</taxon>
        <taxon>Viridiplantae</taxon>
        <taxon>Streptophyta</taxon>
        <taxon>Embryophyta</taxon>
        <taxon>Tracheophyta</taxon>
        <taxon>Spermatophyta</taxon>
        <taxon>Magnoliopsida</taxon>
        <taxon>eudicotyledons</taxon>
        <taxon>Gunneridae</taxon>
        <taxon>Pentapetalae</taxon>
        <taxon>rosids</taxon>
        <taxon>malvids</taxon>
        <taxon>Brassicales</taxon>
        <taxon>Brassicaceae</taxon>
        <taxon>Brassiceae</taxon>
        <taxon>Brassica</taxon>
    </lineage>
</organism>
<dbReference type="GO" id="GO:1990904">
    <property type="term" value="C:ribonucleoprotein complex"/>
    <property type="evidence" value="ECO:0007669"/>
    <property type="project" value="TreeGrafter"/>
</dbReference>
<dbReference type="InterPro" id="IPR039539">
    <property type="entry name" value="Ras_GTPase_bind_prot"/>
</dbReference>
<proteinExistence type="predicted"/>
<dbReference type="PANTHER" id="PTHR10693">
    <property type="entry name" value="RAS GTPASE-ACTIVATING PROTEIN-BINDING PROTEIN"/>
    <property type="match status" value="1"/>
</dbReference>
<dbReference type="InterPro" id="IPR032710">
    <property type="entry name" value="NTF2-like_dom_sf"/>
</dbReference>
<feature type="domain" description="NTF2" evidence="5">
    <location>
        <begin position="293"/>
        <end position="409"/>
    </location>
</feature>
<dbReference type="SUPFAM" id="SSF54928">
    <property type="entry name" value="RNA-binding domain, RBD"/>
    <property type="match status" value="1"/>
</dbReference>
<evidence type="ECO:0008006" key="7">
    <source>
        <dbReference type="Google" id="ProtNLM"/>
    </source>
</evidence>
<dbReference type="PANTHER" id="PTHR10693:SF20">
    <property type="entry name" value="AT27578P"/>
    <property type="match status" value="1"/>
</dbReference>
<dbReference type="Gene3D" id="3.10.450.50">
    <property type="match status" value="1"/>
</dbReference>
<dbReference type="Pfam" id="PF00076">
    <property type="entry name" value="RRM_1"/>
    <property type="match status" value="1"/>
</dbReference>